<protein>
    <submittedName>
        <fullName evidence="1">Uncharacterized protein</fullName>
    </submittedName>
</protein>
<evidence type="ECO:0000313" key="1">
    <source>
        <dbReference type="EMBL" id="JAH81420.1"/>
    </source>
</evidence>
<reference evidence="1" key="1">
    <citation type="submission" date="2014-11" db="EMBL/GenBank/DDBJ databases">
        <authorList>
            <person name="Amaro Gonzalez C."/>
        </authorList>
    </citation>
    <scope>NUCLEOTIDE SEQUENCE</scope>
</reference>
<accession>A0A0E9VVS8</accession>
<dbReference type="AlphaFoldDB" id="A0A0E9VVS8"/>
<dbReference type="EMBL" id="GBXM01027157">
    <property type="protein sequence ID" value="JAH81420.1"/>
    <property type="molecule type" value="Transcribed_RNA"/>
</dbReference>
<organism evidence="1">
    <name type="scientific">Anguilla anguilla</name>
    <name type="common">European freshwater eel</name>
    <name type="synonym">Muraena anguilla</name>
    <dbReference type="NCBI Taxonomy" id="7936"/>
    <lineage>
        <taxon>Eukaryota</taxon>
        <taxon>Metazoa</taxon>
        <taxon>Chordata</taxon>
        <taxon>Craniata</taxon>
        <taxon>Vertebrata</taxon>
        <taxon>Euteleostomi</taxon>
        <taxon>Actinopterygii</taxon>
        <taxon>Neopterygii</taxon>
        <taxon>Teleostei</taxon>
        <taxon>Anguilliformes</taxon>
        <taxon>Anguillidae</taxon>
        <taxon>Anguilla</taxon>
    </lineage>
</organism>
<proteinExistence type="predicted"/>
<sequence length="19" mass="2179">MRDRYHISKPNTSLAVSFG</sequence>
<name>A0A0E9VVS8_ANGAN</name>
<reference evidence="1" key="2">
    <citation type="journal article" date="2015" name="Fish Shellfish Immunol.">
        <title>Early steps in the European eel (Anguilla anguilla)-Vibrio vulnificus interaction in the gills: Role of the RtxA13 toxin.</title>
        <authorList>
            <person name="Callol A."/>
            <person name="Pajuelo D."/>
            <person name="Ebbesson L."/>
            <person name="Teles M."/>
            <person name="MacKenzie S."/>
            <person name="Amaro C."/>
        </authorList>
    </citation>
    <scope>NUCLEOTIDE SEQUENCE</scope>
</reference>